<comment type="caution">
    <text evidence="1">The sequence shown here is derived from an EMBL/GenBank/DDBJ whole genome shotgun (WGS) entry which is preliminary data.</text>
</comment>
<dbReference type="RefSeq" id="WP_345823322.1">
    <property type="nucleotide sequence ID" value="NZ_JBDIML010000001.1"/>
</dbReference>
<dbReference type="EMBL" id="JBDIML010000001">
    <property type="protein sequence ID" value="MEN2765850.1"/>
    <property type="molecule type" value="Genomic_DNA"/>
</dbReference>
<name>A0ABU9XCS3_9BACI</name>
<keyword evidence="2" id="KW-1185">Reference proteome</keyword>
<evidence type="ECO:0000313" key="2">
    <source>
        <dbReference type="Proteomes" id="UP001444625"/>
    </source>
</evidence>
<sequence length="45" mass="5400">MDYILTTIAVLTSLVTIRKFWHEGTKSKLEANKIRLENRRKRRRG</sequence>
<reference evidence="1 2" key="1">
    <citation type="submission" date="2024-05" db="EMBL/GenBank/DDBJ databases">
        <authorList>
            <person name="Haq I."/>
            <person name="Ullah Z."/>
            <person name="Ahmad R."/>
            <person name="Li M."/>
            <person name="Tong Y."/>
        </authorList>
    </citation>
    <scope>NUCLEOTIDE SEQUENCE [LARGE SCALE GENOMIC DNA]</scope>
    <source>
        <strain evidence="1 2">16A2E</strain>
    </source>
</reference>
<organism evidence="1 2">
    <name type="scientific">Ornithinibacillus xuwenensis</name>
    <dbReference type="NCBI Taxonomy" id="3144668"/>
    <lineage>
        <taxon>Bacteria</taxon>
        <taxon>Bacillati</taxon>
        <taxon>Bacillota</taxon>
        <taxon>Bacilli</taxon>
        <taxon>Bacillales</taxon>
        <taxon>Bacillaceae</taxon>
        <taxon>Ornithinibacillus</taxon>
    </lineage>
</organism>
<accession>A0ABU9XCS3</accession>
<gene>
    <name evidence="1" type="ORF">ABC228_01500</name>
</gene>
<dbReference type="Proteomes" id="UP001444625">
    <property type="component" value="Unassembled WGS sequence"/>
</dbReference>
<protein>
    <submittedName>
        <fullName evidence="1">Uncharacterized protein</fullName>
    </submittedName>
</protein>
<proteinExistence type="predicted"/>
<evidence type="ECO:0000313" key="1">
    <source>
        <dbReference type="EMBL" id="MEN2765850.1"/>
    </source>
</evidence>